<dbReference type="EMBL" id="CP063356">
    <property type="protein sequence ID" value="QOY37623.1"/>
    <property type="molecule type" value="Genomic_DNA"/>
</dbReference>
<dbReference type="KEGG" id="aia:AWH56_008595"/>
<proteinExistence type="predicted"/>
<accession>A0A1S2L198</accession>
<reference evidence="1 3" key="1">
    <citation type="submission" date="2016-10" db="EMBL/GenBank/DDBJ databases">
        <title>Draft genome sequences of four alkaliphilic bacteria belonging to the Anaerobacillus genus.</title>
        <authorList>
            <person name="Bassil N.M."/>
            <person name="Lloyd J.R."/>
        </authorList>
    </citation>
    <scope>NUCLEOTIDE SEQUENCE [LARGE SCALE GENOMIC DNA]</scope>
    <source>
        <strain evidence="1 3">NB2006</strain>
    </source>
</reference>
<dbReference type="EMBL" id="LQXD01000186">
    <property type="protein sequence ID" value="OIJ06131.1"/>
    <property type="molecule type" value="Genomic_DNA"/>
</dbReference>
<dbReference type="AlphaFoldDB" id="A0A1S2L198"/>
<sequence length="197" mass="22901">MSTIYKSREITAFFRDKQLKFAVEDAMTNKLDKSMYKIALKFIPLDKDNKAKKEEIMAHYMDVSEVKRLIHHVLNKQNLTGLYNASEKKQGNDVPCYKDMKGGQTSEGIKSRILTFVETNGEYFFQLSLHDGRKYGQGAVVPTSGPKKKLYIKLSGAELETLAIELRDYIQQKEVRQFHFYHYTDMMPVQDQERKNA</sequence>
<reference evidence="2" key="4">
    <citation type="submission" date="2020-10" db="EMBL/GenBank/DDBJ databases">
        <authorList>
            <person name="Bassil N.M."/>
            <person name="Lloyd J.R."/>
        </authorList>
    </citation>
    <scope>NUCLEOTIDE SEQUENCE</scope>
    <source>
        <strain evidence="2">NB2006</strain>
    </source>
</reference>
<evidence type="ECO:0000313" key="2">
    <source>
        <dbReference type="EMBL" id="QOY37623.1"/>
    </source>
</evidence>
<organism evidence="1 3">
    <name type="scientific">Anaerobacillus isosaccharinicus</name>
    <dbReference type="NCBI Taxonomy" id="1532552"/>
    <lineage>
        <taxon>Bacteria</taxon>
        <taxon>Bacillati</taxon>
        <taxon>Bacillota</taxon>
        <taxon>Bacilli</taxon>
        <taxon>Bacillales</taxon>
        <taxon>Bacillaceae</taxon>
        <taxon>Anaerobacillus</taxon>
    </lineage>
</organism>
<evidence type="ECO:0000313" key="3">
    <source>
        <dbReference type="Proteomes" id="UP000180175"/>
    </source>
</evidence>
<gene>
    <name evidence="2" type="ORF">AWH56_008595</name>
    <name evidence="1" type="ORF">AWH56_21345</name>
</gene>
<dbReference type="RefSeq" id="WP_071318949.1">
    <property type="nucleotide sequence ID" value="NZ_CP063356.2"/>
</dbReference>
<reference evidence="2 3" key="2">
    <citation type="journal article" date="2017" name="Genome Announc.">
        <title>Draft Genome Sequences of Four Alkaliphilic Bacteria Belonging to the Anaerobacillus Genus.</title>
        <authorList>
            <person name="Bassil N.M."/>
            <person name="Lloyd J.R."/>
        </authorList>
    </citation>
    <scope>NUCLEOTIDE SEQUENCE [LARGE SCALE GENOMIC DNA]</scope>
    <source>
        <strain evidence="2 3">NB2006</strain>
    </source>
</reference>
<protein>
    <submittedName>
        <fullName evidence="1">Uncharacterized protein</fullName>
    </submittedName>
</protein>
<evidence type="ECO:0000313" key="1">
    <source>
        <dbReference type="EMBL" id="OIJ06131.1"/>
    </source>
</evidence>
<keyword evidence="3" id="KW-1185">Reference proteome</keyword>
<name>A0A1S2L198_9BACI</name>
<reference evidence="2 3" key="3">
    <citation type="journal article" date="2019" name="Int. J. Syst. Evol. Microbiol.">
        <title>Anaerobacillus isosaccharinicus sp. nov., an alkaliphilic bacterium which degrades isosaccharinic acid.</title>
        <authorList>
            <person name="Bassil N.M."/>
            <person name="Lloyd J.R."/>
        </authorList>
    </citation>
    <scope>NUCLEOTIDE SEQUENCE [LARGE SCALE GENOMIC DNA]</scope>
    <source>
        <strain evidence="2 3">NB2006</strain>
    </source>
</reference>
<dbReference type="Proteomes" id="UP000180175">
    <property type="component" value="Chromosome"/>
</dbReference>